<reference evidence="8" key="1">
    <citation type="journal article" date="2017" name="Plant J.">
        <title>The pomegranate (Punica granatum L.) genome and the genomics of punicalagin biosynthesis.</title>
        <authorList>
            <person name="Qin G."/>
            <person name="Xu C."/>
            <person name="Ming R."/>
            <person name="Tang H."/>
            <person name="Guyot R."/>
            <person name="Kramer E.M."/>
            <person name="Hu Y."/>
            <person name="Yi X."/>
            <person name="Qi Y."/>
            <person name="Xu X."/>
            <person name="Gao Z."/>
            <person name="Pan H."/>
            <person name="Jian J."/>
            <person name="Tian Y."/>
            <person name="Yue Z."/>
            <person name="Xu Y."/>
        </authorList>
    </citation>
    <scope>NUCLEOTIDE SEQUENCE [LARGE SCALE GENOMIC DNA]</scope>
    <source>
        <strain evidence="8">cv. Dabenzi</strain>
    </source>
</reference>
<comment type="caution">
    <text evidence="7">The sequence shown here is derived from an EMBL/GenBank/DDBJ whole genome shotgun (WGS) entry which is preliminary data.</text>
</comment>
<dbReference type="InterPro" id="IPR000157">
    <property type="entry name" value="TIR_dom"/>
</dbReference>
<sequence>MVTDGSPWLSWWACLCVSFLSSFASIVVTVFVMKKRSRSTAGTTSNDAFFHGTGGGYRVDTSGSSSASGQRGYEYDVFLSFRGEDTRKGFTDCLYTALEGAGIRVFRDNERLGIGKEIGRELLQGIKRSSISIPIFSENYASSKWCLKEFAFMMECREAREQIVLPIFYDVTPNEVQHQTGSYARAFRQHAKKQDPETVQRWRRALAEVGSLKGWELKNEANG</sequence>
<gene>
    <name evidence="7" type="ORF">CDL15_Pgr027866</name>
</gene>
<keyword evidence="5" id="KW-0472">Membrane</keyword>
<feature type="transmembrane region" description="Helical" evidence="5">
    <location>
        <begin position="12"/>
        <end position="33"/>
    </location>
</feature>
<dbReference type="Gene3D" id="3.40.50.10140">
    <property type="entry name" value="Toll/interleukin-1 receptor homology (TIR) domain"/>
    <property type="match status" value="1"/>
</dbReference>
<evidence type="ECO:0000256" key="1">
    <source>
        <dbReference type="ARBA" id="ARBA00011982"/>
    </source>
</evidence>
<keyword evidence="5" id="KW-1133">Transmembrane helix</keyword>
<organism evidence="7 8">
    <name type="scientific">Punica granatum</name>
    <name type="common">Pomegranate</name>
    <dbReference type="NCBI Taxonomy" id="22663"/>
    <lineage>
        <taxon>Eukaryota</taxon>
        <taxon>Viridiplantae</taxon>
        <taxon>Streptophyta</taxon>
        <taxon>Embryophyta</taxon>
        <taxon>Tracheophyta</taxon>
        <taxon>Spermatophyta</taxon>
        <taxon>Magnoliopsida</taxon>
        <taxon>eudicotyledons</taxon>
        <taxon>Gunneridae</taxon>
        <taxon>Pentapetalae</taxon>
        <taxon>rosids</taxon>
        <taxon>malvids</taxon>
        <taxon>Myrtales</taxon>
        <taxon>Lythraceae</taxon>
        <taxon>Punica</taxon>
    </lineage>
</organism>
<evidence type="ECO:0000256" key="3">
    <source>
        <dbReference type="ARBA" id="ARBA00023027"/>
    </source>
</evidence>
<feature type="domain" description="TIR" evidence="6">
    <location>
        <begin position="73"/>
        <end position="223"/>
    </location>
</feature>
<dbReference type="InterPro" id="IPR035897">
    <property type="entry name" value="Toll_tir_struct_dom_sf"/>
</dbReference>
<evidence type="ECO:0000313" key="8">
    <source>
        <dbReference type="Proteomes" id="UP000197138"/>
    </source>
</evidence>
<dbReference type="GO" id="GO:0007165">
    <property type="term" value="P:signal transduction"/>
    <property type="evidence" value="ECO:0007669"/>
    <property type="project" value="InterPro"/>
</dbReference>
<dbReference type="PANTHER" id="PTHR32009:SF39">
    <property type="entry name" value="TIR DOMAIN-CONTAINING PROTEIN"/>
    <property type="match status" value="1"/>
</dbReference>
<evidence type="ECO:0000256" key="5">
    <source>
        <dbReference type="SAM" id="Phobius"/>
    </source>
</evidence>
<dbReference type="PROSITE" id="PS50104">
    <property type="entry name" value="TIR"/>
    <property type="match status" value="1"/>
</dbReference>
<keyword evidence="2" id="KW-0378">Hydrolase</keyword>
<evidence type="ECO:0000256" key="4">
    <source>
        <dbReference type="ARBA" id="ARBA00047304"/>
    </source>
</evidence>
<comment type="catalytic activity">
    <reaction evidence="4">
        <text>NAD(+) + H2O = ADP-D-ribose + nicotinamide + H(+)</text>
        <dbReference type="Rhea" id="RHEA:16301"/>
        <dbReference type="ChEBI" id="CHEBI:15377"/>
        <dbReference type="ChEBI" id="CHEBI:15378"/>
        <dbReference type="ChEBI" id="CHEBI:17154"/>
        <dbReference type="ChEBI" id="CHEBI:57540"/>
        <dbReference type="ChEBI" id="CHEBI:57967"/>
        <dbReference type="EC" id="3.2.2.6"/>
    </reaction>
    <physiologicalReaction direction="left-to-right" evidence="4">
        <dbReference type="Rhea" id="RHEA:16302"/>
    </physiologicalReaction>
</comment>
<dbReference type="SUPFAM" id="SSF52200">
    <property type="entry name" value="Toll/Interleukin receptor TIR domain"/>
    <property type="match status" value="1"/>
</dbReference>
<dbReference type="GO" id="GO:0061809">
    <property type="term" value="F:NAD+ nucleosidase activity, cyclic ADP-ribose generating"/>
    <property type="evidence" value="ECO:0007669"/>
    <property type="project" value="UniProtKB-EC"/>
</dbReference>
<accession>A0A218XK63</accession>
<protein>
    <recommendedName>
        <fullName evidence="1">ADP-ribosyl cyclase/cyclic ADP-ribose hydrolase</fullName>
        <ecNumber evidence="1">3.2.2.6</ecNumber>
    </recommendedName>
</protein>
<dbReference type="FunFam" id="3.40.50.10140:FF:000007">
    <property type="entry name" value="Disease resistance protein (TIR-NBS-LRR class)"/>
    <property type="match status" value="1"/>
</dbReference>
<dbReference type="EC" id="3.2.2.6" evidence="1"/>
<keyword evidence="3" id="KW-0520">NAD</keyword>
<dbReference type="SMART" id="SM00255">
    <property type="entry name" value="TIR"/>
    <property type="match status" value="1"/>
</dbReference>
<evidence type="ECO:0000313" key="7">
    <source>
        <dbReference type="EMBL" id="OWM85079.1"/>
    </source>
</evidence>
<dbReference type="PANTHER" id="PTHR32009">
    <property type="entry name" value="TMV RESISTANCE PROTEIN N-LIKE"/>
    <property type="match status" value="1"/>
</dbReference>
<dbReference type="Proteomes" id="UP000197138">
    <property type="component" value="Unassembled WGS sequence"/>
</dbReference>
<dbReference type="Pfam" id="PF01582">
    <property type="entry name" value="TIR"/>
    <property type="match status" value="1"/>
</dbReference>
<proteinExistence type="predicted"/>
<name>A0A218XK63_PUNGR</name>
<keyword evidence="5" id="KW-0812">Transmembrane</keyword>
<evidence type="ECO:0000259" key="6">
    <source>
        <dbReference type="PROSITE" id="PS50104"/>
    </source>
</evidence>
<evidence type="ECO:0000256" key="2">
    <source>
        <dbReference type="ARBA" id="ARBA00022801"/>
    </source>
</evidence>
<dbReference type="AlphaFoldDB" id="A0A218XK63"/>
<dbReference type="EMBL" id="MTKT01001287">
    <property type="protein sequence ID" value="OWM85079.1"/>
    <property type="molecule type" value="Genomic_DNA"/>
</dbReference>